<dbReference type="EMBL" id="AP021876">
    <property type="protein sequence ID" value="BBO85332.1"/>
    <property type="molecule type" value="Genomic_DNA"/>
</dbReference>
<dbReference type="SUPFAM" id="SSF51556">
    <property type="entry name" value="Metallo-dependent hydrolases"/>
    <property type="match status" value="1"/>
</dbReference>
<dbReference type="InterPro" id="IPR013108">
    <property type="entry name" value="Amidohydro_3"/>
</dbReference>
<gene>
    <name evidence="2" type="ORF">DSCO28_58980</name>
</gene>
<dbReference type="PANTHER" id="PTHR11647:SF1">
    <property type="entry name" value="COLLAPSIN RESPONSE MEDIATOR PROTEIN"/>
    <property type="match status" value="1"/>
</dbReference>
<dbReference type="GO" id="GO:0016811">
    <property type="term" value="F:hydrolase activity, acting on carbon-nitrogen (but not peptide) bonds, in linear amides"/>
    <property type="evidence" value="ECO:0007669"/>
    <property type="project" value="InterPro"/>
</dbReference>
<dbReference type="InterPro" id="IPR023100">
    <property type="entry name" value="D-aminoacylase_insert_dom_sf"/>
</dbReference>
<dbReference type="Gene3D" id="3.20.20.140">
    <property type="entry name" value="Metal-dependent hydrolases"/>
    <property type="match status" value="1"/>
</dbReference>
<dbReference type="InterPro" id="IPR050378">
    <property type="entry name" value="Metallo-dep_Hydrolases_sf"/>
</dbReference>
<evidence type="ECO:0000313" key="2">
    <source>
        <dbReference type="EMBL" id="BBO85332.1"/>
    </source>
</evidence>
<sequence>MFDTIIKNGLVIDGTGAPACRADIGIKKGMIIDIAPSLDAEADEIIDAAGSAVTPGFIDMHTHSDFSLYLDPLAESKVFQGVTTEVTGNCGGSPAPVLADRRDDCMEYMASLGPVCVRTIPSSIWNWTTLDAFCDDLHAKGVAVNTVPLVGHSTLRSNVMGYDNRVPAPDEMKKMTRLLEIELEKGAFGLSTGLIYHPGAFATVDELSALAAVVADADGMYSTHMRSEGRFLWPAVEEALAVAARSGVSLEISHLKCESPERWGSAGRLLQQIDEARQTGLRIDFDQYPYTAYNSGMLELFPTWAKENGTRKMIAVLNDPEQRKAVVADMTTPCADWENPMDGLGWDQILLTGYVTAQNRSLNGLSVADMAEKRGQPPLDAALDVFVEEAGGLGMIVFSMHENDLITILKHPDGMIGSDGRAVSPSGPFSASPVHPRFYGTFPRVLGRYVREKQVLSLETAVRKMTGLPARKLGLKRRGLLRAGMAADIVIFDPQTITDNATFEAPHRLASGISHVLVNGQTVIDNGRHTGCLPGRRLRRGE</sequence>
<name>A0A5K7ZYI9_9BACT</name>
<feature type="domain" description="Amidohydrolase 3" evidence="1">
    <location>
        <begin position="44"/>
        <end position="524"/>
    </location>
</feature>
<dbReference type="Gene3D" id="3.30.1490.130">
    <property type="entry name" value="D-aminoacylase. Domain 3"/>
    <property type="match status" value="1"/>
</dbReference>
<dbReference type="GO" id="GO:0005829">
    <property type="term" value="C:cytosol"/>
    <property type="evidence" value="ECO:0007669"/>
    <property type="project" value="TreeGrafter"/>
</dbReference>
<dbReference type="Proteomes" id="UP000425960">
    <property type="component" value="Chromosome"/>
</dbReference>
<reference evidence="2 3" key="1">
    <citation type="submission" date="2019-11" db="EMBL/GenBank/DDBJ databases">
        <title>Comparative genomics of hydrocarbon-degrading Desulfosarcina strains.</title>
        <authorList>
            <person name="Watanabe M."/>
            <person name="Kojima H."/>
            <person name="Fukui M."/>
        </authorList>
    </citation>
    <scope>NUCLEOTIDE SEQUENCE [LARGE SCALE GENOMIC DNA]</scope>
    <source>
        <strain evidence="2 3">28bB2T</strain>
    </source>
</reference>
<dbReference type="Pfam" id="PF07969">
    <property type="entry name" value="Amidohydro_3"/>
    <property type="match status" value="1"/>
</dbReference>
<dbReference type="AlphaFoldDB" id="A0A5K7ZYI9"/>
<dbReference type="Gene3D" id="2.30.40.10">
    <property type="entry name" value="Urease, subunit C, domain 1"/>
    <property type="match status" value="1"/>
</dbReference>
<organism evidence="2 3">
    <name type="scientific">Desulfosarcina ovata subsp. sediminis</name>
    <dbReference type="NCBI Taxonomy" id="885957"/>
    <lineage>
        <taxon>Bacteria</taxon>
        <taxon>Pseudomonadati</taxon>
        <taxon>Thermodesulfobacteriota</taxon>
        <taxon>Desulfobacteria</taxon>
        <taxon>Desulfobacterales</taxon>
        <taxon>Desulfosarcinaceae</taxon>
        <taxon>Desulfosarcina</taxon>
    </lineage>
</organism>
<evidence type="ECO:0000259" key="1">
    <source>
        <dbReference type="Pfam" id="PF07969"/>
    </source>
</evidence>
<dbReference type="GO" id="GO:0016812">
    <property type="term" value="F:hydrolase activity, acting on carbon-nitrogen (but not peptide) bonds, in cyclic amides"/>
    <property type="evidence" value="ECO:0007669"/>
    <property type="project" value="TreeGrafter"/>
</dbReference>
<dbReference type="KEGG" id="dov:DSCO28_58980"/>
<dbReference type="CDD" id="cd01297">
    <property type="entry name" value="D-aminoacylase"/>
    <property type="match status" value="1"/>
</dbReference>
<dbReference type="InterPro" id="IPR011059">
    <property type="entry name" value="Metal-dep_hydrolase_composite"/>
</dbReference>
<proteinExistence type="predicted"/>
<protein>
    <submittedName>
        <fullName evidence="2">Aminoacylase</fullName>
    </submittedName>
</protein>
<evidence type="ECO:0000313" key="3">
    <source>
        <dbReference type="Proteomes" id="UP000425960"/>
    </source>
</evidence>
<dbReference type="InterPro" id="IPR032466">
    <property type="entry name" value="Metal_Hydrolase"/>
</dbReference>
<dbReference type="RefSeq" id="WP_155324973.1">
    <property type="nucleotide sequence ID" value="NZ_AP021876.1"/>
</dbReference>
<dbReference type="SUPFAM" id="SSF51338">
    <property type="entry name" value="Composite domain of metallo-dependent hydrolases"/>
    <property type="match status" value="1"/>
</dbReference>
<dbReference type="PANTHER" id="PTHR11647">
    <property type="entry name" value="HYDRANTOINASE/DIHYDROPYRIMIDINASE FAMILY MEMBER"/>
    <property type="match status" value="1"/>
</dbReference>
<accession>A0A5K7ZYI9</accession>